<reference evidence="1" key="2">
    <citation type="journal article" date="2015" name="Fish Shellfish Immunol.">
        <title>Early steps in the European eel (Anguilla anguilla)-Vibrio vulnificus interaction in the gills: Role of the RtxA13 toxin.</title>
        <authorList>
            <person name="Callol A."/>
            <person name="Pajuelo D."/>
            <person name="Ebbesson L."/>
            <person name="Teles M."/>
            <person name="MacKenzie S."/>
            <person name="Amaro C."/>
        </authorList>
    </citation>
    <scope>NUCLEOTIDE SEQUENCE</scope>
</reference>
<evidence type="ECO:0000313" key="1">
    <source>
        <dbReference type="EMBL" id="JAH55555.1"/>
    </source>
</evidence>
<dbReference type="AlphaFoldDB" id="A0A0E9TRN5"/>
<reference evidence="1" key="1">
    <citation type="submission" date="2014-11" db="EMBL/GenBank/DDBJ databases">
        <authorList>
            <person name="Amaro Gonzalez C."/>
        </authorList>
    </citation>
    <scope>NUCLEOTIDE SEQUENCE</scope>
</reference>
<sequence>MLYHLSIHHSVCTPVTCSTPGELSVSDSAG</sequence>
<accession>A0A0E9TRN5</accession>
<organism evidence="1">
    <name type="scientific">Anguilla anguilla</name>
    <name type="common">European freshwater eel</name>
    <name type="synonym">Muraena anguilla</name>
    <dbReference type="NCBI Taxonomy" id="7936"/>
    <lineage>
        <taxon>Eukaryota</taxon>
        <taxon>Metazoa</taxon>
        <taxon>Chordata</taxon>
        <taxon>Craniata</taxon>
        <taxon>Vertebrata</taxon>
        <taxon>Euteleostomi</taxon>
        <taxon>Actinopterygii</taxon>
        <taxon>Neopterygii</taxon>
        <taxon>Teleostei</taxon>
        <taxon>Anguilliformes</taxon>
        <taxon>Anguillidae</taxon>
        <taxon>Anguilla</taxon>
    </lineage>
</organism>
<name>A0A0E9TRN5_ANGAN</name>
<dbReference type="EMBL" id="GBXM01053022">
    <property type="protein sequence ID" value="JAH55555.1"/>
    <property type="molecule type" value="Transcribed_RNA"/>
</dbReference>
<protein>
    <submittedName>
        <fullName evidence="1">Uncharacterized protein</fullName>
    </submittedName>
</protein>
<proteinExistence type="predicted"/>